<comment type="caution">
    <text evidence="1">The sequence shown here is derived from an EMBL/GenBank/DDBJ whole genome shotgun (WGS) entry which is preliminary data.</text>
</comment>
<proteinExistence type="predicted"/>
<reference evidence="2" key="1">
    <citation type="submission" date="2023-07" db="EMBL/GenBank/DDBJ databases">
        <title>30 novel species of actinomycetes from the DSMZ collection.</title>
        <authorList>
            <person name="Nouioui I."/>
        </authorList>
    </citation>
    <scope>NUCLEOTIDE SEQUENCE [LARGE SCALE GENOMIC DNA]</scope>
    <source>
        <strain evidence="2">DSM 41981</strain>
    </source>
</reference>
<dbReference type="EMBL" id="JAVRES010000004">
    <property type="protein sequence ID" value="MDT0435656.1"/>
    <property type="molecule type" value="Genomic_DNA"/>
</dbReference>
<keyword evidence="2" id="KW-1185">Reference proteome</keyword>
<evidence type="ECO:0000313" key="1">
    <source>
        <dbReference type="EMBL" id="MDT0435656.1"/>
    </source>
</evidence>
<gene>
    <name evidence="1" type="ORF">RM877_13270</name>
</gene>
<dbReference type="RefSeq" id="WP_093824416.1">
    <property type="nucleotide sequence ID" value="NZ_JAVRES010000004.1"/>
</dbReference>
<sequence>MTETQIRAIVRPIRDGGPISRFYATGEIQPGLIPALGAATVDLDDTSADEVDDVISYVAAVGERPPVTGWPL</sequence>
<dbReference type="Proteomes" id="UP001183535">
    <property type="component" value="Unassembled WGS sequence"/>
</dbReference>
<organism evidence="1 2">
    <name type="scientific">Streptomyces doudnae</name>
    <dbReference type="NCBI Taxonomy" id="3075536"/>
    <lineage>
        <taxon>Bacteria</taxon>
        <taxon>Bacillati</taxon>
        <taxon>Actinomycetota</taxon>
        <taxon>Actinomycetes</taxon>
        <taxon>Kitasatosporales</taxon>
        <taxon>Streptomycetaceae</taxon>
        <taxon>Streptomyces</taxon>
    </lineage>
</organism>
<dbReference type="AlphaFoldDB" id="A0ABD5ELX6"/>
<protein>
    <submittedName>
        <fullName evidence="1">Uncharacterized protein</fullName>
    </submittedName>
</protein>
<name>A0ABD5ELX6_9ACTN</name>
<accession>A0ABD5ELX6</accession>
<evidence type="ECO:0000313" key="2">
    <source>
        <dbReference type="Proteomes" id="UP001183535"/>
    </source>
</evidence>